<gene>
    <name evidence="3" type="ordered locus">Solca_1804</name>
</gene>
<evidence type="ECO:0000313" key="3">
    <source>
        <dbReference type="EMBL" id="AFD06866.1"/>
    </source>
</evidence>
<dbReference type="SUPFAM" id="SSF54637">
    <property type="entry name" value="Thioesterase/thiol ester dehydrase-isomerase"/>
    <property type="match status" value="1"/>
</dbReference>
<protein>
    <submittedName>
        <fullName evidence="3">Putative thioesterase</fullName>
    </submittedName>
</protein>
<name>H8KVW3_SOLCM</name>
<dbReference type="STRING" id="929556.Solca_1804"/>
<reference evidence="3" key="1">
    <citation type="submission" date="2012-02" db="EMBL/GenBank/DDBJ databases">
        <title>The complete genome of Solitalea canadensis DSM 3403.</title>
        <authorList>
            <consortium name="US DOE Joint Genome Institute (JGI-PGF)"/>
            <person name="Lucas S."/>
            <person name="Copeland A."/>
            <person name="Lapidus A."/>
            <person name="Glavina del Rio T."/>
            <person name="Dalin E."/>
            <person name="Tice H."/>
            <person name="Bruce D."/>
            <person name="Goodwin L."/>
            <person name="Pitluck S."/>
            <person name="Peters L."/>
            <person name="Ovchinnikova G."/>
            <person name="Lu M."/>
            <person name="Kyrpides N."/>
            <person name="Mavromatis K."/>
            <person name="Ivanova N."/>
            <person name="Brettin T."/>
            <person name="Detter J.C."/>
            <person name="Han C."/>
            <person name="Larimer F."/>
            <person name="Land M."/>
            <person name="Hauser L."/>
            <person name="Markowitz V."/>
            <person name="Cheng J.-F."/>
            <person name="Hugenholtz P."/>
            <person name="Woyke T."/>
            <person name="Wu D."/>
            <person name="Spring S."/>
            <person name="Schroeder M."/>
            <person name="Kopitz M."/>
            <person name="Brambilla E."/>
            <person name="Klenk H.-P."/>
            <person name="Eisen J.A."/>
        </authorList>
    </citation>
    <scope>NUCLEOTIDE SEQUENCE</scope>
    <source>
        <strain evidence="3">DSM 3403</strain>
    </source>
</reference>
<dbReference type="HOGENOM" id="CLU_101141_4_2_10"/>
<dbReference type="Pfam" id="PF13279">
    <property type="entry name" value="4HBT_2"/>
    <property type="match status" value="1"/>
</dbReference>
<dbReference type="PANTHER" id="PTHR31793:SF27">
    <property type="entry name" value="NOVEL THIOESTERASE SUPERFAMILY DOMAIN AND SAPOSIN A-TYPE DOMAIN CONTAINING PROTEIN (0610012H03RIK)"/>
    <property type="match status" value="1"/>
</dbReference>
<organism evidence="3 4">
    <name type="scientific">Solitalea canadensis (strain ATCC 29591 / DSM 3403 / JCM 21819 / LMG 8368 / NBRC 15130 / NCIMB 12057 / USAM 9D)</name>
    <name type="common">Flexibacter canadensis</name>
    <dbReference type="NCBI Taxonomy" id="929556"/>
    <lineage>
        <taxon>Bacteria</taxon>
        <taxon>Pseudomonadati</taxon>
        <taxon>Bacteroidota</taxon>
        <taxon>Sphingobacteriia</taxon>
        <taxon>Sphingobacteriales</taxon>
        <taxon>Sphingobacteriaceae</taxon>
        <taxon>Solitalea</taxon>
    </lineage>
</organism>
<dbReference type="AlphaFoldDB" id="H8KVW3"/>
<keyword evidence="4" id="KW-1185">Reference proteome</keyword>
<sequence>MSEKKYSVFESELQVRPDDIDMNNHVHNSKYFDYVLAARYDQMERFYKMPMEEFLALNYGWVINTAFVEYKRPLLLGDRFTVKTWIMSVAKKDLKVGFEIHRNKTGKLCSNGWFDYTMVNTKTGRSEAIPEWIIEKYSI</sequence>
<accession>H8KVW3</accession>
<dbReference type="OrthoDB" id="9791529at2"/>
<dbReference type="InterPro" id="IPR050563">
    <property type="entry name" value="4-hydroxybenzoyl-CoA_TE"/>
</dbReference>
<proteinExistence type="inferred from homology"/>
<keyword evidence="2" id="KW-0378">Hydrolase</keyword>
<dbReference type="CDD" id="cd00586">
    <property type="entry name" value="4HBT"/>
    <property type="match status" value="1"/>
</dbReference>
<evidence type="ECO:0000256" key="2">
    <source>
        <dbReference type="ARBA" id="ARBA00022801"/>
    </source>
</evidence>
<dbReference type="GO" id="GO:0047617">
    <property type="term" value="F:fatty acyl-CoA hydrolase activity"/>
    <property type="evidence" value="ECO:0007669"/>
    <property type="project" value="TreeGrafter"/>
</dbReference>
<dbReference type="Gene3D" id="3.10.129.10">
    <property type="entry name" value="Hotdog Thioesterase"/>
    <property type="match status" value="1"/>
</dbReference>
<dbReference type="RefSeq" id="WP_014680093.1">
    <property type="nucleotide sequence ID" value="NC_017770.1"/>
</dbReference>
<dbReference type="Proteomes" id="UP000007590">
    <property type="component" value="Chromosome"/>
</dbReference>
<comment type="similarity">
    <text evidence="1">Belongs to the 4-hydroxybenzoyl-CoA thioesterase family.</text>
</comment>
<dbReference type="EMBL" id="CP003349">
    <property type="protein sequence ID" value="AFD06866.1"/>
    <property type="molecule type" value="Genomic_DNA"/>
</dbReference>
<dbReference type="PANTHER" id="PTHR31793">
    <property type="entry name" value="4-HYDROXYBENZOYL-COA THIOESTERASE FAMILY MEMBER"/>
    <property type="match status" value="1"/>
</dbReference>
<evidence type="ECO:0000256" key="1">
    <source>
        <dbReference type="ARBA" id="ARBA00005953"/>
    </source>
</evidence>
<dbReference type="InterPro" id="IPR029069">
    <property type="entry name" value="HotDog_dom_sf"/>
</dbReference>
<dbReference type="KEGG" id="scn:Solca_1804"/>
<evidence type="ECO:0000313" key="4">
    <source>
        <dbReference type="Proteomes" id="UP000007590"/>
    </source>
</evidence>
<dbReference type="eggNOG" id="COG0824">
    <property type="taxonomic scope" value="Bacteria"/>
</dbReference>